<feature type="region of interest" description="Disordered" evidence="1">
    <location>
        <begin position="38"/>
        <end position="57"/>
    </location>
</feature>
<evidence type="ECO:0000313" key="3">
    <source>
        <dbReference type="Proteomes" id="UP001217178"/>
    </source>
</evidence>
<accession>A0ABT5LLX0</accession>
<dbReference type="RefSeq" id="WP_273556676.1">
    <property type="nucleotide sequence ID" value="NZ_JAQRFI010000085.1"/>
</dbReference>
<gene>
    <name evidence="2" type="ORF">PSI23_19730</name>
</gene>
<name>A0ABT5LLX0_9GAMM</name>
<keyword evidence="3" id="KW-1185">Reference proteome</keyword>
<evidence type="ECO:0000256" key="1">
    <source>
        <dbReference type="SAM" id="MobiDB-lite"/>
    </source>
</evidence>
<sequence length="87" mass="9894">MSMRNNQNFKRICLALELTKHDVFDILDGKCSKSQIDGWGRASNARKQASGNSTAETVPRFRAMTDQQFDEFCDGLVGWMKSEDDED</sequence>
<feature type="compositionally biased region" description="Polar residues" evidence="1">
    <location>
        <begin position="45"/>
        <end position="56"/>
    </location>
</feature>
<evidence type="ECO:0000313" key="2">
    <source>
        <dbReference type="EMBL" id="MDC9591451.1"/>
    </source>
</evidence>
<comment type="caution">
    <text evidence="2">The sequence shown here is derived from an EMBL/GenBank/DDBJ whole genome shotgun (WGS) entry which is preliminary data.</text>
</comment>
<reference evidence="2 3" key="1">
    <citation type="submission" date="2023-02" db="EMBL/GenBank/DDBJ databases">
        <title>Entomopathogenic bacteria.</title>
        <authorList>
            <person name="Machado R.A."/>
        </authorList>
    </citation>
    <scope>NUCLEOTIDE SEQUENCE [LARGE SCALE GENOMIC DNA]</scope>
    <source>
        <strain evidence="2 3">XENO-10</strain>
    </source>
</reference>
<dbReference type="Proteomes" id="UP001217178">
    <property type="component" value="Unassembled WGS sequence"/>
</dbReference>
<dbReference type="EMBL" id="JAQRFI010000085">
    <property type="protein sequence ID" value="MDC9591451.1"/>
    <property type="molecule type" value="Genomic_DNA"/>
</dbReference>
<proteinExistence type="predicted"/>
<protein>
    <submittedName>
        <fullName evidence="2">Uncharacterized protein</fullName>
    </submittedName>
</protein>
<organism evidence="2 3">
    <name type="scientific">Xenorhabdus yunnanensis</name>
    <dbReference type="NCBI Taxonomy" id="3025878"/>
    <lineage>
        <taxon>Bacteria</taxon>
        <taxon>Pseudomonadati</taxon>
        <taxon>Pseudomonadota</taxon>
        <taxon>Gammaproteobacteria</taxon>
        <taxon>Enterobacterales</taxon>
        <taxon>Morganellaceae</taxon>
        <taxon>Xenorhabdus</taxon>
    </lineage>
</organism>